<dbReference type="GO" id="GO:0003735">
    <property type="term" value="F:structural constituent of ribosome"/>
    <property type="evidence" value="ECO:0007669"/>
    <property type="project" value="InterPro"/>
</dbReference>
<evidence type="ECO:0000313" key="5">
    <source>
        <dbReference type="EMBL" id="OTF73675.1"/>
    </source>
</evidence>
<evidence type="ECO:0000256" key="2">
    <source>
        <dbReference type="ARBA" id="ARBA00022980"/>
    </source>
</evidence>
<dbReference type="SUPFAM" id="SSF57716">
    <property type="entry name" value="Glucocorticoid receptor-like (DNA-binding domain)"/>
    <property type="match status" value="1"/>
</dbReference>
<protein>
    <recommendedName>
        <fullName evidence="4">28S ribosomal protein S14, mitochondrial</fullName>
    </recommendedName>
</protein>
<dbReference type="OrthoDB" id="413436at2759"/>
<evidence type="ECO:0000256" key="3">
    <source>
        <dbReference type="ARBA" id="ARBA00023274"/>
    </source>
</evidence>
<dbReference type="InterPro" id="IPR001209">
    <property type="entry name" value="Ribosomal_uS14"/>
</dbReference>
<gene>
    <name evidence="5" type="ORF">BLA29_000519</name>
</gene>
<keyword evidence="3" id="KW-0687">Ribonucleoprotein</keyword>
<comment type="caution">
    <text evidence="5">The sequence shown here is derived from an EMBL/GenBank/DDBJ whole genome shotgun (WGS) entry which is preliminary data.</text>
</comment>
<dbReference type="PANTHER" id="PTHR19836:SF19">
    <property type="entry name" value="SMALL RIBOSOMAL SUBUNIT PROTEIN US14M"/>
    <property type="match status" value="1"/>
</dbReference>
<reference evidence="5 6" key="1">
    <citation type="submission" date="2017-03" db="EMBL/GenBank/DDBJ databases">
        <title>Genome Survey of Euroglyphus maynei.</title>
        <authorList>
            <person name="Arlian L.G."/>
            <person name="Morgan M.S."/>
            <person name="Rider S.D."/>
        </authorList>
    </citation>
    <scope>NUCLEOTIDE SEQUENCE [LARGE SCALE GENOMIC DNA]</scope>
    <source>
        <strain evidence="5">Arlian Lab</strain>
        <tissue evidence="5">Whole body</tissue>
    </source>
</reference>
<keyword evidence="6" id="KW-1185">Reference proteome</keyword>
<dbReference type="Gene3D" id="1.10.287.1480">
    <property type="match status" value="1"/>
</dbReference>
<evidence type="ECO:0000313" key="6">
    <source>
        <dbReference type="Proteomes" id="UP000194236"/>
    </source>
</evidence>
<dbReference type="FunFam" id="1.10.287.1480:FF:000001">
    <property type="entry name" value="30S ribosomal protein S14"/>
    <property type="match status" value="1"/>
</dbReference>
<dbReference type="Pfam" id="PF00253">
    <property type="entry name" value="Ribosomal_S14"/>
    <property type="match status" value="1"/>
</dbReference>
<sequence>MTFILNKLGKQFRQTIHLFNGSVNLVADHSPLNIVRFLATKSGKNPFPQYANLPPISSLSGKGHTFETRIERKRKIDDPNVPSLDSISELKWATIRMLRDVRRRRVFIDYYPFRQCYYNMRKNKTLPQSVREEAYKLERALPRDSMFHLLHNRCAITGRSRGIVKRYRLSRFCFRHLADYNKLSGVKKASWN</sequence>
<dbReference type="AlphaFoldDB" id="A0A1Y3B2X8"/>
<dbReference type="EMBL" id="MUJZ01050596">
    <property type="protein sequence ID" value="OTF73675.1"/>
    <property type="molecule type" value="Genomic_DNA"/>
</dbReference>
<dbReference type="GO" id="GO:0005763">
    <property type="term" value="C:mitochondrial small ribosomal subunit"/>
    <property type="evidence" value="ECO:0007669"/>
    <property type="project" value="TreeGrafter"/>
</dbReference>
<comment type="similarity">
    <text evidence="1">Belongs to the universal ribosomal protein uS14 family.</text>
</comment>
<dbReference type="Proteomes" id="UP000194236">
    <property type="component" value="Unassembled WGS sequence"/>
</dbReference>
<proteinExistence type="inferred from homology"/>
<dbReference type="PANTHER" id="PTHR19836">
    <property type="entry name" value="30S RIBOSOMAL PROTEIN S14"/>
    <property type="match status" value="1"/>
</dbReference>
<evidence type="ECO:0000256" key="1">
    <source>
        <dbReference type="ARBA" id="ARBA00009083"/>
    </source>
</evidence>
<evidence type="ECO:0000256" key="4">
    <source>
        <dbReference type="ARBA" id="ARBA00083755"/>
    </source>
</evidence>
<organism evidence="5 6">
    <name type="scientific">Euroglyphus maynei</name>
    <name type="common">Mayne's house dust mite</name>
    <dbReference type="NCBI Taxonomy" id="6958"/>
    <lineage>
        <taxon>Eukaryota</taxon>
        <taxon>Metazoa</taxon>
        <taxon>Ecdysozoa</taxon>
        <taxon>Arthropoda</taxon>
        <taxon>Chelicerata</taxon>
        <taxon>Arachnida</taxon>
        <taxon>Acari</taxon>
        <taxon>Acariformes</taxon>
        <taxon>Sarcoptiformes</taxon>
        <taxon>Astigmata</taxon>
        <taxon>Psoroptidia</taxon>
        <taxon>Analgoidea</taxon>
        <taxon>Pyroglyphidae</taxon>
        <taxon>Pyroglyphinae</taxon>
        <taxon>Euroglyphus</taxon>
    </lineage>
</organism>
<accession>A0A1Y3B2X8</accession>
<keyword evidence="2 5" id="KW-0689">Ribosomal protein</keyword>
<name>A0A1Y3B2X8_EURMA</name>
<dbReference type="GO" id="GO:0006412">
    <property type="term" value="P:translation"/>
    <property type="evidence" value="ECO:0007669"/>
    <property type="project" value="InterPro"/>
</dbReference>